<dbReference type="GO" id="GO:0006310">
    <property type="term" value="P:DNA recombination"/>
    <property type="evidence" value="ECO:0007669"/>
    <property type="project" value="UniProtKB-KW"/>
</dbReference>
<dbReference type="SUPFAM" id="SSF56349">
    <property type="entry name" value="DNA breaking-rejoining enzymes"/>
    <property type="match status" value="1"/>
</dbReference>
<evidence type="ECO:0000256" key="2">
    <source>
        <dbReference type="ARBA" id="ARBA00023172"/>
    </source>
</evidence>
<dbReference type="GO" id="GO:0015074">
    <property type="term" value="P:DNA integration"/>
    <property type="evidence" value="ECO:0007669"/>
    <property type="project" value="UniProtKB-KW"/>
</dbReference>
<evidence type="ECO:0000313" key="5">
    <source>
        <dbReference type="Proteomes" id="UP000004349"/>
    </source>
</evidence>
<dbReference type="GO" id="GO:0003677">
    <property type="term" value="F:DNA binding"/>
    <property type="evidence" value="ECO:0007669"/>
    <property type="project" value="InterPro"/>
</dbReference>
<organism evidence="4 5">
    <name type="scientific">Vibrio scophthalmi LMG 19158</name>
    <dbReference type="NCBI Taxonomy" id="870967"/>
    <lineage>
        <taxon>Bacteria</taxon>
        <taxon>Pseudomonadati</taxon>
        <taxon>Pseudomonadota</taxon>
        <taxon>Gammaproteobacteria</taxon>
        <taxon>Vibrionales</taxon>
        <taxon>Vibrionaceae</taxon>
        <taxon>Vibrio</taxon>
    </lineage>
</organism>
<dbReference type="EMBL" id="AFWE01000040">
    <property type="protein sequence ID" value="EGU41025.1"/>
    <property type="molecule type" value="Genomic_DNA"/>
</dbReference>
<dbReference type="InterPro" id="IPR002104">
    <property type="entry name" value="Integrase_catalytic"/>
</dbReference>
<evidence type="ECO:0000256" key="1">
    <source>
        <dbReference type="ARBA" id="ARBA00022908"/>
    </source>
</evidence>
<keyword evidence="2" id="KW-0233">DNA recombination</keyword>
<protein>
    <recommendedName>
        <fullName evidence="3">Tyr recombinase domain-containing protein</fullName>
    </recommendedName>
</protein>
<dbReference type="PANTHER" id="PTHR30349:SF64">
    <property type="entry name" value="PROPHAGE INTEGRASE INTD-RELATED"/>
    <property type="match status" value="1"/>
</dbReference>
<evidence type="ECO:0000313" key="4">
    <source>
        <dbReference type="EMBL" id="EGU41025.1"/>
    </source>
</evidence>
<dbReference type="InterPro" id="IPR013762">
    <property type="entry name" value="Integrase-like_cat_sf"/>
</dbReference>
<reference evidence="4 5" key="1">
    <citation type="journal article" date="2012" name="Int. J. Syst. Evol. Microbiol.">
        <title>Vibrio caribbeanicus sp. nov., isolated from the marine sponge Scleritoderma cyanea.</title>
        <authorList>
            <person name="Hoffmann M."/>
            <person name="Monday S.R."/>
            <person name="Allard M.W."/>
            <person name="Strain E.A."/>
            <person name="Whittaker P."/>
            <person name="Naum M."/>
            <person name="McCarthy P.J."/>
            <person name="Lopez J.V."/>
            <person name="Fischer M."/>
            <person name="Brown E.W."/>
        </authorList>
    </citation>
    <scope>NUCLEOTIDE SEQUENCE [LARGE SCALE GENOMIC DNA]</scope>
    <source>
        <strain evidence="4 5">LMG 19158</strain>
    </source>
</reference>
<comment type="caution">
    <text evidence="4">The sequence shown here is derived from an EMBL/GenBank/DDBJ whole genome shotgun (WGS) entry which is preliminary data.</text>
</comment>
<dbReference type="AlphaFoldDB" id="F9RJ97"/>
<dbReference type="PROSITE" id="PS51898">
    <property type="entry name" value="TYR_RECOMBINASE"/>
    <property type="match status" value="1"/>
</dbReference>
<dbReference type="eggNOG" id="COG0582">
    <property type="taxonomic scope" value="Bacteria"/>
</dbReference>
<gene>
    <name evidence="4" type="ORF">VIS19158_04241</name>
</gene>
<proteinExistence type="predicted"/>
<sequence>MTEIIYDIKTKTLNDFTYRTPLVLIDDNGEYQYEYSRNKENHTHIKKVIFLNLVGYKREPMLSDSGKPVRDHNGNQVYTFGKLLSYQPLDCVNEFILAKHIQDGKEESQQASKALTHYFRFILDAQANWDSRYDNKDYDPLIDPPRPAWDKFSLREHHRATYMYRDAIKKTTIEGIGLAKTTASAYVRSVVEFYTYHLRKGMRFNNPPFKYETYVVDIENNGTHMKVRRRKVVQSTDMRLSFPKSKKNDGGKLPNSRRDLKPLTNSEWQEIKNILAHTKRVIKNVKREDKFVSLPEEYCLFFRLLRYTGLRKEEGASLHLGQIVQPNSSNPILRLGVGDQYGSLTKDPTGGYNNKSRRTIIPSSLMQELYHYTHSPRYKKRLVKFKERCRTEREAGNDAYFDGIDGVDEHKQYLFVSNSGVPLYKKPEEINVRWNEVRKTASMKLLNDVDAVIHNLRSTFAVSTFRALLKKIDADEALAKVSSLLGHEDLSTTLLYLEIAQDKPTGDEIWEDVLSYLGVFDSEDELENLPEAEITYQKNNNIVEPE</sequence>
<dbReference type="Gene3D" id="1.10.443.10">
    <property type="entry name" value="Intergrase catalytic core"/>
    <property type="match status" value="1"/>
</dbReference>
<dbReference type="Proteomes" id="UP000004349">
    <property type="component" value="Unassembled WGS sequence"/>
</dbReference>
<dbReference type="InterPro" id="IPR050090">
    <property type="entry name" value="Tyrosine_recombinase_XerCD"/>
</dbReference>
<dbReference type="RefSeq" id="WP_005593121.1">
    <property type="nucleotide sequence ID" value="NZ_AFWE01000040.1"/>
</dbReference>
<feature type="domain" description="Tyr recombinase" evidence="3">
    <location>
        <begin position="258"/>
        <end position="511"/>
    </location>
</feature>
<evidence type="ECO:0000259" key="3">
    <source>
        <dbReference type="PROSITE" id="PS51898"/>
    </source>
</evidence>
<keyword evidence="1" id="KW-0229">DNA integration</keyword>
<dbReference type="PANTHER" id="PTHR30349">
    <property type="entry name" value="PHAGE INTEGRASE-RELATED"/>
    <property type="match status" value="1"/>
</dbReference>
<accession>F9RJ97</accession>
<dbReference type="InterPro" id="IPR011010">
    <property type="entry name" value="DNA_brk_join_enz"/>
</dbReference>
<name>F9RJ97_9VIBR</name>